<dbReference type="SUPFAM" id="SSF49299">
    <property type="entry name" value="PKD domain"/>
    <property type="match status" value="2"/>
</dbReference>
<dbReference type="PROSITE" id="PS51145">
    <property type="entry name" value="ZU5"/>
    <property type="match status" value="1"/>
</dbReference>
<reference evidence="4 5" key="1">
    <citation type="submission" date="2019-11" db="EMBL/GenBank/DDBJ databases">
        <title>Comparative genomics of hydrocarbon-degrading Desulfosarcina strains.</title>
        <authorList>
            <person name="Watanabe M."/>
            <person name="Kojima H."/>
            <person name="Fukui M."/>
        </authorList>
    </citation>
    <scope>NUCLEOTIDE SEQUENCE [LARGE SCALE GENOMIC DNA]</scope>
    <source>
        <strain evidence="4 5">PL12</strain>
    </source>
</reference>
<dbReference type="Pfam" id="PF00791">
    <property type="entry name" value="ZU5"/>
    <property type="match status" value="1"/>
</dbReference>
<dbReference type="GO" id="GO:0031410">
    <property type="term" value="C:cytoplasmic vesicle"/>
    <property type="evidence" value="ECO:0007669"/>
    <property type="project" value="TreeGrafter"/>
</dbReference>
<dbReference type="PANTHER" id="PTHR46182:SF2">
    <property type="entry name" value="FI19480P1"/>
    <property type="match status" value="1"/>
</dbReference>
<dbReference type="Proteomes" id="UP000427906">
    <property type="component" value="Chromosome"/>
</dbReference>
<dbReference type="InterPro" id="IPR013783">
    <property type="entry name" value="Ig-like_fold"/>
</dbReference>
<evidence type="ECO:0000313" key="4">
    <source>
        <dbReference type="EMBL" id="BBO68367.1"/>
    </source>
</evidence>
<dbReference type="Gene3D" id="2.60.40.10">
    <property type="entry name" value="Immunoglobulins"/>
    <property type="match status" value="8"/>
</dbReference>
<sequence length="1347" mass="142465">MNKVLAGLAVLCFLFTAAGNAVADFTYGANSSLTLSIFNEATNVEVGYDLGLIGVDFTLDQENLNLGTVDVSDLGAGVALYSATSAWQTFVGTTVETAPLISTRNIASQQNACRDIWLNYGDVSPASVAASGLKSANTYFADGSYANFVTGNGGQPALSPLTTESHIDIYLYQYDGGTLNKGLLDPSSDYAAVFRINSDGSVVLNPPPGNRPPTANAGADQTVDENASISLDGSASSDPDGDNITYAWVRKDDEPVTVTLSDETAVNPTFTAPEVGGGGVELIFGLTVTDSADNVSEEDTVTVTVANVNQPPVASAGADLAVDEGETVTLDGSGTSDPDGDDLVYLWEQINIENATVTLSDASVVSPTFTAPPVDADETLYFRLTATDGAGASSSDEMAVTVRFVNQNPVALAAPETQNVIAEETVTLDGSGSHDPDGGDTIATYSWEQVGGSPAVALLPSADSASVSFTAPAVNVTLTFQLTVTDSHGGSHADTCIVNVTMGDNSPPVPHAGEDQTVFERTPVTLDASGTTDDDGDELTYLWEQTGGVPVTLSNDNGIQPTFTSPDVDEEIQLTFQLTVSDAEFVPTDTVTITVWENHAPPAPSVNAPPDGSEVDSPTPTLSVNNAGDDDGHELTFTFELYGDLDLTDLLYQESVADSGGNTTAWQVPGNLTENKTYYWRARASDGIDTSDWMAKAEFLVNASQEAPGVPAVSSPPDGSTVDSINPLLEVTNTTDPDGDALTYEFRLYLNDDATVDDSFLNSPNPVVEESDGTTAWRLAGDLEEDRTYWWRTRATDDTGLAGDWSPMVSFLVNSYNYVPSTPTPQSVADGSDIQNLRPELVAGNADDSDGDPLNYYFEIDTLNTFNSGEEILSAPVAGETDGSTAWQPEDDLDDNTLYYWRVRAHDGQAYSDWALGSFFVNLENDPPSVPQVFSPEDGAAVSTYAPTLVVLPVTDPDDNEEEIAYDYRLYAESDLTTPLAEESGEETTSWTPNGADLQNHRRYLWQARASDGETNSDWSFYSAFTITANNYIPNVPTINQPYDGGTVDTLNPVLGVITPEDEDGDEVNIVFELYGDENLSDYVADHETVQGDATTTWTVEPALTDNTTYYWRARATDGVHNSSWTGTASFRVDLDGDDTEVDITVVQSASVSADSPNDTVVVVDDGGNLDGVQVTIPAGALEENTTIFIGEATRAPSMPEETLGVGAVIEFGPSGLAFNTPVQVRIPYDPEALATAGLDSPDVLRVYTYDETENHWVEIPIASVDTANQVLVCQLEHFSLYAVGAAGSPSIDASGSGGGGGGGCFISAIAGPATAAPGLRPGILAISAALVSACWVCIRNVWLKQL</sequence>
<keyword evidence="1" id="KW-0472">Membrane</keyword>
<dbReference type="InterPro" id="IPR022409">
    <property type="entry name" value="PKD/Chitinase_dom"/>
</dbReference>
<protein>
    <recommendedName>
        <fullName evidence="3">ZU5 domain-containing protein</fullName>
    </recommendedName>
</protein>
<dbReference type="OrthoDB" id="5430002at2"/>
<dbReference type="SMART" id="SM00089">
    <property type="entry name" value="PKD"/>
    <property type="match status" value="3"/>
</dbReference>
<accession>A0A5K7YUL1</accession>
<dbReference type="Gene3D" id="2.60.220.30">
    <property type="match status" value="1"/>
</dbReference>
<organism evidence="4 5">
    <name type="scientific">Desulfosarcina alkanivorans</name>
    <dbReference type="NCBI Taxonomy" id="571177"/>
    <lineage>
        <taxon>Bacteria</taxon>
        <taxon>Pseudomonadati</taxon>
        <taxon>Thermodesulfobacteriota</taxon>
        <taxon>Desulfobacteria</taxon>
        <taxon>Desulfobacterales</taxon>
        <taxon>Desulfosarcinaceae</taxon>
        <taxon>Desulfosarcina</taxon>
    </lineage>
</organism>
<evidence type="ECO:0000259" key="3">
    <source>
        <dbReference type="PROSITE" id="PS51145"/>
    </source>
</evidence>
<dbReference type="RefSeq" id="WP_155316538.1">
    <property type="nucleotide sequence ID" value="NZ_AP021874.1"/>
</dbReference>
<dbReference type="KEGG" id="dalk:DSCA_22970"/>
<evidence type="ECO:0000313" key="5">
    <source>
        <dbReference type="Proteomes" id="UP000427906"/>
    </source>
</evidence>
<name>A0A5K7YUL1_9BACT</name>
<feature type="chain" id="PRO_5024445745" description="ZU5 domain-containing protein" evidence="2">
    <location>
        <begin position="24"/>
        <end position="1347"/>
    </location>
</feature>
<gene>
    <name evidence="4" type="ORF">DSCA_22970</name>
</gene>
<keyword evidence="2" id="KW-0732">Signal</keyword>
<dbReference type="GO" id="GO:0016020">
    <property type="term" value="C:membrane"/>
    <property type="evidence" value="ECO:0007669"/>
    <property type="project" value="TreeGrafter"/>
</dbReference>
<feature type="domain" description="ZU5" evidence="3">
    <location>
        <begin position="1148"/>
        <end position="1288"/>
    </location>
</feature>
<evidence type="ECO:0000256" key="1">
    <source>
        <dbReference type="SAM" id="Phobius"/>
    </source>
</evidence>
<dbReference type="InterPro" id="IPR000906">
    <property type="entry name" value="ZU5_dom"/>
</dbReference>
<dbReference type="InterPro" id="IPR035986">
    <property type="entry name" value="PKD_dom_sf"/>
</dbReference>
<evidence type="ECO:0000256" key="2">
    <source>
        <dbReference type="SAM" id="SignalP"/>
    </source>
</evidence>
<feature type="signal peptide" evidence="2">
    <location>
        <begin position="1"/>
        <end position="23"/>
    </location>
</feature>
<feature type="transmembrane region" description="Helical" evidence="1">
    <location>
        <begin position="1323"/>
        <end position="1343"/>
    </location>
</feature>
<proteinExistence type="predicted"/>
<dbReference type="PANTHER" id="PTHR46182">
    <property type="entry name" value="FI19480P1"/>
    <property type="match status" value="1"/>
</dbReference>
<dbReference type="InterPro" id="IPR029865">
    <property type="entry name" value="KIAA0319-like"/>
</dbReference>
<keyword evidence="1" id="KW-1133">Transmembrane helix</keyword>
<dbReference type="Pfam" id="PF22352">
    <property type="entry name" value="K319L-like_PKD"/>
    <property type="match status" value="4"/>
</dbReference>
<keyword evidence="1" id="KW-0812">Transmembrane</keyword>
<keyword evidence="5" id="KW-1185">Reference proteome</keyword>
<dbReference type="EMBL" id="AP021874">
    <property type="protein sequence ID" value="BBO68367.1"/>
    <property type="molecule type" value="Genomic_DNA"/>
</dbReference>